<dbReference type="AlphaFoldDB" id="A0A327VM91"/>
<dbReference type="Proteomes" id="UP000249819">
    <property type="component" value="Unassembled WGS sequence"/>
</dbReference>
<comment type="caution">
    <text evidence="1">The sequence shown here is derived from an EMBL/GenBank/DDBJ whole genome shotgun (WGS) entry which is preliminary data.</text>
</comment>
<evidence type="ECO:0000313" key="2">
    <source>
        <dbReference type="Proteomes" id="UP000249819"/>
    </source>
</evidence>
<organism evidence="1 2">
    <name type="scientific">Chitinophaga dinghuensis</name>
    <dbReference type="NCBI Taxonomy" id="1539050"/>
    <lineage>
        <taxon>Bacteria</taxon>
        <taxon>Pseudomonadati</taxon>
        <taxon>Bacteroidota</taxon>
        <taxon>Chitinophagia</taxon>
        <taxon>Chitinophagales</taxon>
        <taxon>Chitinophagaceae</taxon>
        <taxon>Chitinophaga</taxon>
    </lineage>
</organism>
<dbReference type="RefSeq" id="WP_111594784.1">
    <property type="nucleotide sequence ID" value="NZ_QLMA01000009.1"/>
</dbReference>
<protein>
    <recommendedName>
        <fullName evidence="3">Lipoprotein</fullName>
    </recommendedName>
</protein>
<accession>A0A327VM91</accession>
<proteinExistence type="predicted"/>
<sequence length="145" mass="16905">MKKKSHYLIIFLIVILGSCGGVIGNIQKYSFANANPDTLSAAINRVYQKYPDLIKNDTSMYGNNNGNIFYFVLSQEHERYVFKCTIISYPSPYDKDIDLSLTSATKWGTSMDLAPDMGYWQKRKYRNLFEKNILPKIYKEFKREE</sequence>
<evidence type="ECO:0008006" key="3">
    <source>
        <dbReference type="Google" id="ProtNLM"/>
    </source>
</evidence>
<dbReference type="PROSITE" id="PS51257">
    <property type="entry name" value="PROKAR_LIPOPROTEIN"/>
    <property type="match status" value="1"/>
</dbReference>
<name>A0A327VM91_9BACT</name>
<gene>
    <name evidence="1" type="ORF">CLV59_109246</name>
</gene>
<keyword evidence="2" id="KW-1185">Reference proteome</keyword>
<evidence type="ECO:0000313" key="1">
    <source>
        <dbReference type="EMBL" id="RAJ75632.1"/>
    </source>
</evidence>
<reference evidence="1 2" key="1">
    <citation type="submission" date="2018-06" db="EMBL/GenBank/DDBJ databases">
        <title>Genomic Encyclopedia of Archaeal and Bacterial Type Strains, Phase II (KMG-II): from individual species to whole genera.</title>
        <authorList>
            <person name="Goeker M."/>
        </authorList>
    </citation>
    <scope>NUCLEOTIDE SEQUENCE [LARGE SCALE GENOMIC DNA]</scope>
    <source>
        <strain evidence="1 2">DSM 29821</strain>
    </source>
</reference>
<dbReference type="EMBL" id="QLMA01000009">
    <property type="protein sequence ID" value="RAJ75632.1"/>
    <property type="molecule type" value="Genomic_DNA"/>
</dbReference>